<accession>A0A7W9GC68</accession>
<name>A0A7W9GC68_9ACTN</name>
<keyword evidence="4" id="KW-1185">Reference proteome</keyword>
<sequence length="96" mass="10469">MLTYASAARGAFVNRRLHLPDAWAADPERRSQAGVPDEVVFAIKPHLMIEMMKEEIAADTPFRHLCGDSGYGRPTRGPAAAISSSATCWPSRSTCH</sequence>
<comment type="caution">
    <text evidence="3">The sequence shown here is derived from an EMBL/GenBank/DDBJ whole genome shotgun (WGS) entry which is preliminary data.</text>
</comment>
<evidence type="ECO:0000256" key="1">
    <source>
        <dbReference type="SAM" id="MobiDB-lite"/>
    </source>
</evidence>
<feature type="region of interest" description="Disordered" evidence="1">
    <location>
        <begin position="76"/>
        <end position="96"/>
    </location>
</feature>
<dbReference type="AlphaFoldDB" id="A0A7W9GC68"/>
<protein>
    <submittedName>
        <fullName evidence="3">SRSO17 transposase</fullName>
    </submittedName>
</protein>
<evidence type="ECO:0000313" key="4">
    <source>
        <dbReference type="Proteomes" id="UP000579153"/>
    </source>
</evidence>
<organism evidence="3 4">
    <name type="scientific">Nonomuraea jabiensis</name>
    <dbReference type="NCBI Taxonomy" id="882448"/>
    <lineage>
        <taxon>Bacteria</taxon>
        <taxon>Bacillati</taxon>
        <taxon>Actinomycetota</taxon>
        <taxon>Actinomycetes</taxon>
        <taxon>Streptosporangiales</taxon>
        <taxon>Streptosporangiaceae</taxon>
        <taxon>Nonomuraea</taxon>
    </lineage>
</organism>
<reference evidence="3 4" key="1">
    <citation type="submission" date="2020-08" db="EMBL/GenBank/DDBJ databases">
        <title>Sequencing the genomes of 1000 actinobacteria strains.</title>
        <authorList>
            <person name="Klenk H.-P."/>
        </authorList>
    </citation>
    <scope>NUCLEOTIDE SEQUENCE [LARGE SCALE GENOMIC DNA]</scope>
    <source>
        <strain evidence="3 4">DSM 45507</strain>
    </source>
</reference>
<proteinExistence type="predicted"/>
<feature type="domain" description="Transposase IS701-like DDE" evidence="2">
    <location>
        <begin position="3"/>
        <end position="75"/>
    </location>
</feature>
<dbReference type="Proteomes" id="UP000579153">
    <property type="component" value="Unassembled WGS sequence"/>
</dbReference>
<dbReference type="InterPro" id="IPR038721">
    <property type="entry name" value="IS701-like_DDE_dom"/>
</dbReference>
<evidence type="ECO:0000313" key="3">
    <source>
        <dbReference type="EMBL" id="MBB5781082.1"/>
    </source>
</evidence>
<dbReference type="Pfam" id="PF13546">
    <property type="entry name" value="DDE_5"/>
    <property type="match status" value="1"/>
</dbReference>
<gene>
    <name evidence="3" type="ORF">HD596_007838</name>
</gene>
<feature type="compositionally biased region" description="Polar residues" evidence="1">
    <location>
        <begin position="82"/>
        <end position="96"/>
    </location>
</feature>
<evidence type="ECO:0000259" key="2">
    <source>
        <dbReference type="Pfam" id="PF13546"/>
    </source>
</evidence>
<dbReference type="EMBL" id="JACHMB010000001">
    <property type="protein sequence ID" value="MBB5781082.1"/>
    <property type="molecule type" value="Genomic_DNA"/>
</dbReference>